<dbReference type="SMART" id="SM00448">
    <property type="entry name" value="REC"/>
    <property type="match status" value="1"/>
</dbReference>
<keyword evidence="4 7" id="KW-0238">DNA-binding</keyword>
<organism evidence="10 12">
    <name type="scientific">Bradyrhizobium ottawaense</name>
    <dbReference type="NCBI Taxonomy" id="931866"/>
    <lineage>
        <taxon>Bacteria</taxon>
        <taxon>Pseudomonadati</taxon>
        <taxon>Pseudomonadota</taxon>
        <taxon>Alphaproteobacteria</taxon>
        <taxon>Hyphomicrobiales</taxon>
        <taxon>Nitrobacteraceae</taxon>
        <taxon>Bradyrhizobium</taxon>
    </lineage>
</organism>
<dbReference type="InterPro" id="IPR011006">
    <property type="entry name" value="CheY-like_superfamily"/>
</dbReference>
<dbReference type="Proteomes" id="UP001565369">
    <property type="component" value="Unassembled WGS sequence"/>
</dbReference>
<dbReference type="PROSITE" id="PS51755">
    <property type="entry name" value="OMPR_PHOB"/>
    <property type="match status" value="1"/>
</dbReference>
<dbReference type="FunFam" id="1.10.10.10:FF:000005">
    <property type="entry name" value="Two-component system response regulator"/>
    <property type="match status" value="1"/>
</dbReference>
<feature type="domain" description="Response regulatory" evidence="8">
    <location>
        <begin position="3"/>
        <end position="117"/>
    </location>
</feature>
<dbReference type="KEGG" id="bot:CIT37_36870"/>
<dbReference type="Proteomes" id="UP000215703">
    <property type="component" value="Chromosome"/>
</dbReference>
<gene>
    <name evidence="11" type="ORF">ABIG07_005670</name>
    <name evidence="10" type="ORF">CIT37_36870</name>
</gene>
<feature type="domain" description="OmpR/PhoB-type" evidence="9">
    <location>
        <begin position="125"/>
        <end position="224"/>
    </location>
</feature>
<dbReference type="EMBL" id="CP029425">
    <property type="protein sequence ID" value="AWL97066.1"/>
    <property type="molecule type" value="Genomic_DNA"/>
</dbReference>
<proteinExistence type="predicted"/>
<dbReference type="InterPro" id="IPR036388">
    <property type="entry name" value="WH-like_DNA-bd_sf"/>
</dbReference>
<reference evidence="11 13" key="4">
    <citation type="submission" date="2024-07" db="EMBL/GenBank/DDBJ databases">
        <title>Genomic Encyclopedia of Type Strains, Phase V (KMG-V): Genome sequencing to study the core and pangenomes of soil and plant-associated prokaryotes.</title>
        <authorList>
            <person name="Whitman W."/>
        </authorList>
    </citation>
    <scope>NUCLEOTIDE SEQUENCE [LARGE SCALE GENOMIC DNA]</scope>
    <source>
        <strain evidence="11 13">USDA 152</strain>
    </source>
</reference>
<reference evidence="10" key="3">
    <citation type="journal article" date="2018" name="Microbiol. Resour. Announc.">
        <title>Complete Genome Sequence of Bradyrhizobium ottawaense OO99(T), an Efficient Nitrogen-Fixing Symbiont of Soybean.</title>
        <authorList>
            <person name="Nguyen H.D.T."/>
            <person name="Cloutier S."/>
            <person name="Bromfield E.S.P."/>
        </authorList>
    </citation>
    <scope>NUCLEOTIDE SEQUENCE</scope>
    <source>
        <strain evidence="10">OO99</strain>
    </source>
</reference>
<dbReference type="Gene3D" id="6.10.250.690">
    <property type="match status" value="1"/>
</dbReference>
<dbReference type="RefSeq" id="WP_028142513.1">
    <property type="nucleotide sequence ID" value="NZ_AP021854.1"/>
</dbReference>
<dbReference type="AlphaFoldDB" id="A0A2U8PH53"/>
<dbReference type="InterPro" id="IPR001789">
    <property type="entry name" value="Sig_transdc_resp-reg_receiver"/>
</dbReference>
<evidence type="ECO:0000256" key="7">
    <source>
        <dbReference type="PROSITE-ProRule" id="PRU01091"/>
    </source>
</evidence>
<dbReference type="InterPro" id="IPR039420">
    <property type="entry name" value="WalR-like"/>
</dbReference>
<dbReference type="OrthoDB" id="9802426at2"/>
<dbReference type="CDD" id="cd00383">
    <property type="entry name" value="trans_reg_C"/>
    <property type="match status" value="1"/>
</dbReference>
<evidence type="ECO:0000259" key="8">
    <source>
        <dbReference type="PROSITE" id="PS50110"/>
    </source>
</evidence>
<evidence type="ECO:0000256" key="5">
    <source>
        <dbReference type="ARBA" id="ARBA00023163"/>
    </source>
</evidence>
<dbReference type="GO" id="GO:0005829">
    <property type="term" value="C:cytosol"/>
    <property type="evidence" value="ECO:0007669"/>
    <property type="project" value="TreeGrafter"/>
</dbReference>
<dbReference type="Gene3D" id="3.40.50.2300">
    <property type="match status" value="1"/>
</dbReference>
<evidence type="ECO:0000313" key="12">
    <source>
        <dbReference type="Proteomes" id="UP000215703"/>
    </source>
</evidence>
<keyword evidence="13" id="KW-1185">Reference proteome</keyword>
<dbReference type="GO" id="GO:0000156">
    <property type="term" value="F:phosphorelay response regulator activity"/>
    <property type="evidence" value="ECO:0007669"/>
    <property type="project" value="TreeGrafter"/>
</dbReference>
<dbReference type="GO" id="GO:0006355">
    <property type="term" value="P:regulation of DNA-templated transcription"/>
    <property type="evidence" value="ECO:0007669"/>
    <property type="project" value="InterPro"/>
</dbReference>
<evidence type="ECO:0000256" key="2">
    <source>
        <dbReference type="ARBA" id="ARBA00023012"/>
    </source>
</evidence>
<accession>A0A2U8PH53</accession>
<dbReference type="GO" id="GO:0000976">
    <property type="term" value="F:transcription cis-regulatory region binding"/>
    <property type="evidence" value="ECO:0007669"/>
    <property type="project" value="TreeGrafter"/>
</dbReference>
<dbReference type="SMART" id="SM00862">
    <property type="entry name" value="Trans_reg_C"/>
    <property type="match status" value="1"/>
</dbReference>
<dbReference type="SUPFAM" id="SSF52172">
    <property type="entry name" value="CheY-like"/>
    <property type="match status" value="1"/>
</dbReference>
<name>A0A2U8PH53_9BRAD</name>
<evidence type="ECO:0000313" key="13">
    <source>
        <dbReference type="Proteomes" id="UP001565369"/>
    </source>
</evidence>
<dbReference type="GO" id="GO:0032993">
    <property type="term" value="C:protein-DNA complex"/>
    <property type="evidence" value="ECO:0007669"/>
    <property type="project" value="TreeGrafter"/>
</dbReference>
<dbReference type="InterPro" id="IPR001867">
    <property type="entry name" value="OmpR/PhoB-type_DNA-bd"/>
</dbReference>
<protein>
    <submittedName>
        <fullName evidence="10">DNA-binding response regulator</fullName>
    </submittedName>
    <submittedName>
        <fullName evidence="11">Two-component system OmpR family response regulator</fullName>
    </submittedName>
</protein>
<keyword evidence="1 6" id="KW-0597">Phosphoprotein</keyword>
<keyword evidence="3" id="KW-0805">Transcription regulation</keyword>
<sequence length="226" mass="25558">MTRILLIEDDAETAESVIAELADRGFEVQWSPDGIDGLDRARSSCPDALIVDRMLPGMDGLTVIEALRKDEVGTPVLVLSALGAVDDRVRGLRMGGDDYLTKPFALIELVARVEALLRRPTDSRETTLRAGPLELDLIDRTARRGEREIDLLPREFRLLEYMMRRSDQLLTRAMLLEEVWNYKFVPATTNLIDVHMGRLRHKVDGPGEMQLIHNVRGSGFLLRVRQ</sequence>
<dbReference type="GeneID" id="92968238"/>
<dbReference type="EMBL" id="JBGBZJ010000003">
    <property type="protein sequence ID" value="MEY9456722.1"/>
    <property type="molecule type" value="Genomic_DNA"/>
</dbReference>
<feature type="DNA-binding region" description="OmpR/PhoB-type" evidence="7">
    <location>
        <begin position="125"/>
        <end position="224"/>
    </location>
</feature>
<evidence type="ECO:0000256" key="3">
    <source>
        <dbReference type="ARBA" id="ARBA00023015"/>
    </source>
</evidence>
<dbReference type="Pfam" id="PF00072">
    <property type="entry name" value="Response_reg"/>
    <property type="match status" value="1"/>
</dbReference>
<reference evidence="10 12" key="2">
    <citation type="journal article" date="2017" name="Syst. Appl. Microbiol.">
        <title>Soybeans inoculated with root zone soils of Canadian native legumes harbour diverse and novel Bradyrhizobium spp. that possess agricultural potential.</title>
        <authorList>
            <person name="Bromfield E.S.P."/>
            <person name="Cloutier S."/>
            <person name="Tambong J.T."/>
            <person name="Tran Thi T.V."/>
        </authorList>
    </citation>
    <scope>NUCLEOTIDE SEQUENCE [LARGE SCALE GENOMIC DNA]</scope>
    <source>
        <strain evidence="10 12">OO99</strain>
    </source>
</reference>
<dbReference type="Pfam" id="PF00486">
    <property type="entry name" value="Trans_reg_C"/>
    <property type="match status" value="1"/>
</dbReference>
<evidence type="ECO:0000259" key="9">
    <source>
        <dbReference type="PROSITE" id="PS51755"/>
    </source>
</evidence>
<dbReference type="PANTHER" id="PTHR48111">
    <property type="entry name" value="REGULATOR OF RPOS"/>
    <property type="match status" value="1"/>
</dbReference>
<evidence type="ECO:0000256" key="1">
    <source>
        <dbReference type="ARBA" id="ARBA00022553"/>
    </source>
</evidence>
<evidence type="ECO:0000256" key="4">
    <source>
        <dbReference type="ARBA" id="ARBA00023125"/>
    </source>
</evidence>
<reference evidence="10 12" key="1">
    <citation type="journal article" date="2014" name="Int. J. Syst. Evol. Microbiol.">
        <title>Bradyrhizobium ottawaense sp. nov., a symbiotic nitrogen fixing bacterium from root nodules of soybeans in Canada.</title>
        <authorList>
            <person name="Yu X."/>
            <person name="Cloutier S."/>
            <person name="Tambong J.T."/>
            <person name="Bromfield E.S."/>
        </authorList>
    </citation>
    <scope>NUCLEOTIDE SEQUENCE [LARGE SCALE GENOMIC DNA]</scope>
    <source>
        <strain evidence="10 12">OO99</strain>
    </source>
</reference>
<accession>A0A5H2Z5D7</accession>
<dbReference type="Gene3D" id="1.10.10.10">
    <property type="entry name" value="Winged helix-like DNA-binding domain superfamily/Winged helix DNA-binding domain"/>
    <property type="match status" value="1"/>
</dbReference>
<dbReference type="PANTHER" id="PTHR48111:SF76">
    <property type="entry name" value="TWO-COMPONENT RESPONSE REGULATOR"/>
    <property type="match status" value="1"/>
</dbReference>
<evidence type="ECO:0000313" key="11">
    <source>
        <dbReference type="EMBL" id="MEY9456722.1"/>
    </source>
</evidence>
<keyword evidence="2" id="KW-0902">Two-component regulatory system</keyword>
<evidence type="ECO:0000313" key="10">
    <source>
        <dbReference type="EMBL" id="AWL97066.1"/>
    </source>
</evidence>
<feature type="modified residue" description="4-aspartylphosphate" evidence="6">
    <location>
        <position position="52"/>
    </location>
</feature>
<keyword evidence="5" id="KW-0804">Transcription</keyword>
<dbReference type="PROSITE" id="PS50110">
    <property type="entry name" value="RESPONSE_REGULATORY"/>
    <property type="match status" value="1"/>
</dbReference>
<evidence type="ECO:0000256" key="6">
    <source>
        <dbReference type="PROSITE-ProRule" id="PRU00169"/>
    </source>
</evidence>